<comment type="caution">
    <text evidence="10">The sequence shown here is derived from an EMBL/GenBank/DDBJ whole genome shotgun (WGS) entry which is preliminary data.</text>
</comment>
<dbReference type="PANTHER" id="PTHR31506">
    <property type="entry name" value="BES1/BZR1 HOMOLOG PROTEIN 3-RELATED"/>
    <property type="match status" value="1"/>
</dbReference>
<organism evidence="10 11">
    <name type="scientific">Panicum miliaceum</name>
    <name type="common">Proso millet</name>
    <name type="synonym">Broomcorn millet</name>
    <dbReference type="NCBI Taxonomy" id="4540"/>
    <lineage>
        <taxon>Eukaryota</taxon>
        <taxon>Viridiplantae</taxon>
        <taxon>Streptophyta</taxon>
        <taxon>Embryophyta</taxon>
        <taxon>Tracheophyta</taxon>
        <taxon>Spermatophyta</taxon>
        <taxon>Magnoliopsida</taxon>
        <taxon>Liliopsida</taxon>
        <taxon>Poales</taxon>
        <taxon>Poaceae</taxon>
        <taxon>PACMAD clade</taxon>
        <taxon>Panicoideae</taxon>
        <taxon>Panicodae</taxon>
        <taxon>Paniceae</taxon>
        <taxon>Panicinae</taxon>
        <taxon>Panicum</taxon>
        <taxon>Panicum sect. Panicum</taxon>
    </lineage>
</organism>
<comment type="subcellular location">
    <subcellularLocation>
        <location evidence="7">Nucleus</location>
    </subcellularLocation>
</comment>
<sequence length="105" mass="11077">MADARQGVHGGRRVEGGWAPGGLRWEGGRRRVGGGRESREGERGGRGRCDKEILRALANEAGWIVEPDGTTYRKEAASEPDGGASLSSVPITTQNGSPPQSMFAS</sequence>
<dbReference type="GO" id="GO:0006351">
    <property type="term" value="P:DNA-templated transcription"/>
    <property type="evidence" value="ECO:0007669"/>
    <property type="project" value="InterPro"/>
</dbReference>
<dbReference type="Proteomes" id="UP000275267">
    <property type="component" value="Unassembled WGS sequence"/>
</dbReference>
<dbReference type="GO" id="GO:0003700">
    <property type="term" value="F:DNA-binding transcription factor activity"/>
    <property type="evidence" value="ECO:0007669"/>
    <property type="project" value="UniProtKB-UniRule"/>
</dbReference>
<proteinExistence type="inferred from homology"/>
<evidence type="ECO:0000256" key="2">
    <source>
        <dbReference type="ARBA" id="ARBA00022604"/>
    </source>
</evidence>
<dbReference type="EMBL" id="PQIB02000007">
    <property type="protein sequence ID" value="RLN07163.1"/>
    <property type="molecule type" value="Genomic_DNA"/>
</dbReference>
<keyword evidence="4 7" id="KW-0805">Transcription regulation</keyword>
<evidence type="ECO:0000256" key="1">
    <source>
        <dbReference type="ARBA" id="ARBA00005909"/>
    </source>
</evidence>
<dbReference type="AlphaFoldDB" id="A0A3L6RPT1"/>
<dbReference type="InterPro" id="IPR033264">
    <property type="entry name" value="BZR"/>
</dbReference>
<evidence type="ECO:0000256" key="4">
    <source>
        <dbReference type="ARBA" id="ARBA00023015"/>
    </source>
</evidence>
<dbReference type="GO" id="GO:0009742">
    <property type="term" value="P:brassinosteroid mediated signaling pathway"/>
    <property type="evidence" value="ECO:0007669"/>
    <property type="project" value="UniProtKB-UniRule"/>
</dbReference>
<dbReference type="OrthoDB" id="1907033at2759"/>
<protein>
    <recommendedName>
        <fullName evidence="7">Protein BZR1 homolog</fullName>
    </recommendedName>
    <alternativeName>
        <fullName evidence="7">Protein BRASSINAZOLE-RESISTANT 1 homolog</fullName>
    </alternativeName>
</protein>
<name>A0A3L6RPT1_PANMI</name>
<feature type="region of interest" description="Disordered" evidence="8">
    <location>
        <begin position="1"/>
        <end position="48"/>
    </location>
</feature>
<accession>A0A3L6RPT1</accession>
<feature type="region of interest" description="Disordered" evidence="8">
    <location>
        <begin position="67"/>
        <end position="105"/>
    </location>
</feature>
<evidence type="ECO:0000256" key="3">
    <source>
        <dbReference type="ARBA" id="ARBA00022626"/>
    </source>
</evidence>
<evidence type="ECO:0000256" key="7">
    <source>
        <dbReference type="RuleBase" id="RU369040"/>
    </source>
</evidence>
<dbReference type="GO" id="GO:0005634">
    <property type="term" value="C:nucleus"/>
    <property type="evidence" value="ECO:0007669"/>
    <property type="project" value="UniProtKB-SubCell"/>
</dbReference>
<gene>
    <name evidence="10" type="ORF">C2845_PM11G07220</name>
</gene>
<evidence type="ECO:0000256" key="8">
    <source>
        <dbReference type="SAM" id="MobiDB-lite"/>
    </source>
</evidence>
<keyword evidence="6 7" id="KW-0804">Transcription</keyword>
<evidence type="ECO:0000256" key="6">
    <source>
        <dbReference type="ARBA" id="ARBA00023163"/>
    </source>
</evidence>
<keyword evidence="5 7" id="KW-0238">DNA-binding</keyword>
<dbReference type="Pfam" id="PF05687">
    <property type="entry name" value="BES1_N"/>
    <property type="match status" value="1"/>
</dbReference>
<dbReference type="PANTHER" id="PTHR31506:SF4">
    <property type="entry name" value="BES1_BZR1 PLANT TRANSCRIPTION FACTOR N-TERMINAL DOMAIN-CONTAINING PROTEIN"/>
    <property type="match status" value="1"/>
</dbReference>
<comment type="similarity">
    <text evidence="1 7">Belongs to the BZR/LAT61 family.</text>
</comment>
<keyword evidence="3 7" id="KW-1070">Brassinosteroid signaling pathway</keyword>
<reference evidence="11" key="1">
    <citation type="journal article" date="2019" name="Nat. Commun.">
        <title>The genome of broomcorn millet.</title>
        <authorList>
            <person name="Zou C."/>
            <person name="Miki D."/>
            <person name="Li D."/>
            <person name="Tang Q."/>
            <person name="Xiao L."/>
            <person name="Rajput S."/>
            <person name="Deng P."/>
            <person name="Jia W."/>
            <person name="Huang R."/>
            <person name="Zhang M."/>
            <person name="Sun Y."/>
            <person name="Hu J."/>
            <person name="Fu X."/>
            <person name="Schnable P.S."/>
            <person name="Li F."/>
            <person name="Zhang H."/>
            <person name="Feng B."/>
            <person name="Zhu X."/>
            <person name="Liu R."/>
            <person name="Schnable J.C."/>
            <person name="Zhu J.-K."/>
            <person name="Zhang H."/>
        </authorList>
    </citation>
    <scope>NUCLEOTIDE SEQUENCE [LARGE SCALE GENOMIC DNA]</scope>
</reference>
<evidence type="ECO:0000313" key="10">
    <source>
        <dbReference type="EMBL" id="RLN07163.1"/>
    </source>
</evidence>
<comment type="function">
    <text evidence="7">Functions in brassinosteroid signaling. May function as transcriptional repressor.</text>
</comment>
<keyword evidence="11" id="KW-1185">Reference proteome</keyword>
<keyword evidence="2" id="KW-0341">Growth regulation</keyword>
<feature type="compositionally biased region" description="Polar residues" evidence="8">
    <location>
        <begin position="85"/>
        <end position="105"/>
    </location>
</feature>
<dbReference type="GO" id="GO:0003677">
    <property type="term" value="F:DNA binding"/>
    <property type="evidence" value="ECO:0007669"/>
    <property type="project" value="UniProtKB-UniRule"/>
</dbReference>
<evidence type="ECO:0000259" key="9">
    <source>
        <dbReference type="Pfam" id="PF05687"/>
    </source>
</evidence>
<evidence type="ECO:0000313" key="11">
    <source>
        <dbReference type="Proteomes" id="UP000275267"/>
    </source>
</evidence>
<dbReference type="InterPro" id="IPR008540">
    <property type="entry name" value="BES1_N"/>
</dbReference>
<feature type="domain" description="BES1/BZR1 plant transcription factor N-terminal" evidence="9">
    <location>
        <begin position="47"/>
        <end position="87"/>
    </location>
</feature>
<feature type="compositionally biased region" description="Basic and acidic residues" evidence="8">
    <location>
        <begin position="26"/>
        <end position="48"/>
    </location>
</feature>
<evidence type="ECO:0000256" key="5">
    <source>
        <dbReference type="ARBA" id="ARBA00023125"/>
    </source>
</evidence>